<keyword evidence="5 6" id="KW-0539">Nucleus</keyword>
<gene>
    <name evidence="10" type="primary">POL30</name>
    <name evidence="10" type="ORF">HK103_004511</name>
</gene>
<dbReference type="PRINTS" id="PR00339">
    <property type="entry name" value="PCNACYCLIN"/>
</dbReference>
<dbReference type="GO" id="GO:0030337">
    <property type="term" value="F:DNA polymerase processivity factor activity"/>
    <property type="evidence" value="ECO:0007669"/>
    <property type="project" value="InterPro"/>
</dbReference>
<evidence type="ECO:0000256" key="4">
    <source>
        <dbReference type="ARBA" id="ARBA00023125"/>
    </source>
</evidence>
<dbReference type="FunFam" id="3.70.10.10:FF:000001">
    <property type="entry name" value="Proliferating cell nuclear antigen"/>
    <property type="match status" value="1"/>
</dbReference>
<dbReference type="NCBIfam" id="TIGR00590">
    <property type="entry name" value="pcna"/>
    <property type="match status" value="1"/>
</dbReference>
<dbReference type="InterPro" id="IPR000730">
    <property type="entry name" value="Pr_cel_nuc_antig"/>
</dbReference>
<protein>
    <recommendedName>
        <fullName evidence="6">DNA sliding clamp PCNA</fullName>
    </recommendedName>
</protein>
<feature type="domain" description="Proliferating cell nuclear antigen PCNA N-terminal" evidence="8">
    <location>
        <begin position="1"/>
        <end position="124"/>
    </location>
</feature>
<dbReference type="FunFam" id="3.10.150.10:FF:000008">
    <property type="entry name" value="Proliferating cell nuclear antigen"/>
    <property type="match status" value="1"/>
</dbReference>
<name>A0AAD5UGZ4_9FUNG</name>
<dbReference type="GO" id="GO:0006272">
    <property type="term" value="P:leading strand elongation"/>
    <property type="evidence" value="ECO:0007669"/>
    <property type="project" value="TreeGrafter"/>
</dbReference>
<feature type="domain" description="Proliferating cell nuclear antigen PCNA C-terminal" evidence="9">
    <location>
        <begin position="127"/>
        <end position="251"/>
    </location>
</feature>
<evidence type="ECO:0000256" key="3">
    <source>
        <dbReference type="ARBA" id="ARBA00022705"/>
    </source>
</evidence>
<dbReference type="Proteomes" id="UP001210925">
    <property type="component" value="Unassembled WGS sequence"/>
</dbReference>
<dbReference type="GO" id="GO:0043626">
    <property type="term" value="C:PCNA complex"/>
    <property type="evidence" value="ECO:0007669"/>
    <property type="project" value="TreeGrafter"/>
</dbReference>
<evidence type="ECO:0000256" key="5">
    <source>
        <dbReference type="ARBA" id="ARBA00023242"/>
    </source>
</evidence>
<sequence>MLEARLNPAITLKKLLDAVKDLVVDVNFDCNSTGISLQAMDSAHVALIVLLLRQTGFEHYRCDRSINLGMSLVSLGKILRSVGPDDVLTLQAEDKGDVLSLLFENSKNDRVSEYNLKLMDIDSDHLGVPDTEYDATIEISSNELKRICTDLSNLSESVTVSITKEGVQFSAEGEIGQGSVMIKNGSGGSIDEKDEADQCTITCDKPVSVVLSLKYLLNFCKASPLSPKVILGISEDIPMMIEFKVNELGYIR</sequence>
<dbReference type="EMBL" id="JADGKB010000038">
    <property type="protein sequence ID" value="KAJ3257436.1"/>
    <property type="molecule type" value="Genomic_DNA"/>
</dbReference>
<dbReference type="GO" id="GO:0019985">
    <property type="term" value="P:translesion synthesis"/>
    <property type="evidence" value="ECO:0007669"/>
    <property type="project" value="TreeGrafter"/>
</dbReference>
<comment type="subcellular location">
    <subcellularLocation>
        <location evidence="1 6">Nucleus</location>
    </subcellularLocation>
</comment>
<evidence type="ECO:0000259" key="9">
    <source>
        <dbReference type="Pfam" id="PF02747"/>
    </source>
</evidence>
<evidence type="ECO:0000256" key="7">
    <source>
        <dbReference type="RuleBase" id="RU003671"/>
    </source>
</evidence>
<dbReference type="GO" id="GO:0003677">
    <property type="term" value="F:DNA binding"/>
    <property type="evidence" value="ECO:0007669"/>
    <property type="project" value="UniProtKB-KW"/>
</dbReference>
<dbReference type="Pfam" id="PF00705">
    <property type="entry name" value="PCNA_N"/>
    <property type="match status" value="1"/>
</dbReference>
<dbReference type="Pfam" id="PF02747">
    <property type="entry name" value="PCNA_C"/>
    <property type="match status" value="1"/>
</dbReference>
<dbReference type="GO" id="GO:0006298">
    <property type="term" value="P:mismatch repair"/>
    <property type="evidence" value="ECO:0007669"/>
    <property type="project" value="TreeGrafter"/>
</dbReference>
<reference evidence="10" key="1">
    <citation type="submission" date="2020-05" db="EMBL/GenBank/DDBJ databases">
        <title>Phylogenomic resolution of chytrid fungi.</title>
        <authorList>
            <person name="Stajich J.E."/>
            <person name="Amses K."/>
            <person name="Simmons R."/>
            <person name="Seto K."/>
            <person name="Myers J."/>
            <person name="Bonds A."/>
            <person name="Quandt C.A."/>
            <person name="Barry K."/>
            <person name="Liu P."/>
            <person name="Grigoriev I."/>
            <person name="Longcore J.E."/>
            <person name="James T.Y."/>
        </authorList>
    </citation>
    <scope>NUCLEOTIDE SEQUENCE</scope>
    <source>
        <strain evidence="10">PLAUS21</strain>
    </source>
</reference>
<dbReference type="PROSITE" id="PS00293">
    <property type="entry name" value="PCNA_2"/>
    <property type="match status" value="1"/>
</dbReference>
<dbReference type="PROSITE" id="PS01251">
    <property type="entry name" value="PCNA_1"/>
    <property type="match status" value="1"/>
</dbReference>
<accession>A0AAD5UGZ4</accession>
<keyword evidence="4 7" id="KW-0238">DNA-binding</keyword>
<evidence type="ECO:0000256" key="1">
    <source>
        <dbReference type="ARBA" id="ARBA00004123"/>
    </source>
</evidence>
<dbReference type="InterPro" id="IPR022659">
    <property type="entry name" value="Pr_cel_nuc_antig_CS"/>
</dbReference>
<evidence type="ECO:0000259" key="8">
    <source>
        <dbReference type="Pfam" id="PF00705"/>
    </source>
</evidence>
<evidence type="ECO:0000313" key="11">
    <source>
        <dbReference type="Proteomes" id="UP001210925"/>
    </source>
</evidence>
<proteinExistence type="inferred from homology"/>
<dbReference type="InterPro" id="IPR046938">
    <property type="entry name" value="DNA_clamp_sf"/>
</dbReference>
<dbReference type="Gene3D" id="3.70.10.10">
    <property type="match status" value="1"/>
</dbReference>
<keyword evidence="3 7" id="KW-0235">DNA replication</keyword>
<dbReference type="SUPFAM" id="SSF55979">
    <property type="entry name" value="DNA clamp"/>
    <property type="match status" value="2"/>
</dbReference>
<comment type="function">
    <text evidence="6">This protein is an auxiliary protein of DNA polymerase delta and is involved in the control of eukaryotic DNA replication by increasing the polymerase's processivity during elongation of the leading strand.</text>
</comment>
<dbReference type="GO" id="GO:0006275">
    <property type="term" value="P:regulation of DNA replication"/>
    <property type="evidence" value="ECO:0007669"/>
    <property type="project" value="InterPro"/>
</dbReference>
<comment type="caution">
    <text evidence="10">The sequence shown here is derived from an EMBL/GenBank/DDBJ whole genome shotgun (WGS) entry which is preliminary data.</text>
</comment>
<dbReference type="AlphaFoldDB" id="A0AAD5UGZ4"/>
<evidence type="ECO:0000256" key="2">
    <source>
        <dbReference type="ARBA" id="ARBA00010462"/>
    </source>
</evidence>
<evidence type="ECO:0000256" key="6">
    <source>
        <dbReference type="RuleBase" id="RU000641"/>
    </source>
</evidence>
<dbReference type="PANTHER" id="PTHR11352">
    <property type="entry name" value="PROLIFERATING CELL NUCLEAR ANTIGEN"/>
    <property type="match status" value="1"/>
</dbReference>
<dbReference type="InterPro" id="IPR022648">
    <property type="entry name" value="Pr_cel_nuc_antig_N"/>
</dbReference>
<keyword evidence="11" id="KW-1185">Reference proteome</keyword>
<dbReference type="PANTHER" id="PTHR11352:SF0">
    <property type="entry name" value="PROLIFERATING CELL NUCLEAR ANTIGEN"/>
    <property type="match status" value="1"/>
</dbReference>
<comment type="similarity">
    <text evidence="2 7">Belongs to the PCNA family.</text>
</comment>
<organism evidence="10 11">
    <name type="scientific">Boothiomyces macroporosus</name>
    <dbReference type="NCBI Taxonomy" id="261099"/>
    <lineage>
        <taxon>Eukaryota</taxon>
        <taxon>Fungi</taxon>
        <taxon>Fungi incertae sedis</taxon>
        <taxon>Chytridiomycota</taxon>
        <taxon>Chytridiomycota incertae sedis</taxon>
        <taxon>Chytridiomycetes</taxon>
        <taxon>Rhizophydiales</taxon>
        <taxon>Terramycetaceae</taxon>
        <taxon>Boothiomyces</taxon>
    </lineage>
</organism>
<evidence type="ECO:0000313" key="10">
    <source>
        <dbReference type="EMBL" id="KAJ3257436.1"/>
    </source>
</evidence>
<dbReference type="CDD" id="cd00577">
    <property type="entry name" value="PCNA"/>
    <property type="match status" value="1"/>
</dbReference>
<dbReference type="InterPro" id="IPR022649">
    <property type="entry name" value="Pr_cel_nuc_antig_C"/>
</dbReference>